<evidence type="ECO:0000256" key="2">
    <source>
        <dbReference type="ARBA" id="ARBA00022475"/>
    </source>
</evidence>
<dbReference type="RefSeq" id="WP_126139852.1">
    <property type="nucleotide sequence ID" value="NZ_RXHU01000012.1"/>
</dbReference>
<keyword evidence="9" id="KW-1185">Reference proteome</keyword>
<proteinExistence type="inferred from homology"/>
<reference evidence="8 9" key="1">
    <citation type="submission" date="2018-12" db="EMBL/GenBank/DDBJ databases">
        <title>Bacillus ochoae sp. nov., Paenibacillus whitsoniae sp. nov., Paenibacillus spiritus sp. nov. Isolated from the Mars Exploration Rover during spacecraft assembly.</title>
        <authorList>
            <person name="Seuylemezian A."/>
            <person name="Vaishampayan P."/>
        </authorList>
    </citation>
    <scope>NUCLEOTIDE SEQUENCE [LARGE SCALE GENOMIC DNA]</scope>
    <source>
        <strain evidence="8 9">MER 54</strain>
    </source>
</reference>
<evidence type="ECO:0000256" key="4">
    <source>
        <dbReference type="ARBA" id="ARBA00022989"/>
    </source>
</evidence>
<dbReference type="PANTHER" id="PTHR12677">
    <property type="entry name" value="GOLGI APPARATUS MEMBRANE PROTEIN TVP38-RELATED"/>
    <property type="match status" value="1"/>
</dbReference>
<feature type="transmembrane region" description="Helical" evidence="6">
    <location>
        <begin position="6"/>
        <end position="24"/>
    </location>
</feature>
<evidence type="ECO:0000313" key="9">
    <source>
        <dbReference type="Proteomes" id="UP000276128"/>
    </source>
</evidence>
<keyword evidence="3 6" id="KW-0812">Transmembrane</keyword>
<accession>A0A3S0A760</accession>
<keyword evidence="2 6" id="KW-1003">Cell membrane</keyword>
<evidence type="ECO:0000256" key="1">
    <source>
        <dbReference type="ARBA" id="ARBA00004651"/>
    </source>
</evidence>
<keyword evidence="4 6" id="KW-1133">Transmembrane helix</keyword>
<comment type="subcellular location">
    <subcellularLocation>
        <location evidence="1 6">Cell membrane</location>
        <topology evidence="1 6">Multi-pass membrane protein</topology>
    </subcellularLocation>
</comment>
<comment type="similarity">
    <text evidence="6">Belongs to the TVP38/TMEM64 family.</text>
</comment>
<gene>
    <name evidence="8" type="ORF">EJQ19_03730</name>
</gene>
<dbReference type="OrthoDB" id="9812980at2"/>
<evidence type="ECO:0000256" key="6">
    <source>
        <dbReference type="RuleBase" id="RU366058"/>
    </source>
</evidence>
<evidence type="ECO:0000256" key="3">
    <source>
        <dbReference type="ARBA" id="ARBA00022692"/>
    </source>
</evidence>
<feature type="domain" description="VTT" evidence="7">
    <location>
        <begin position="65"/>
        <end position="182"/>
    </location>
</feature>
<comment type="caution">
    <text evidence="6">Lacks conserved residue(s) required for the propagation of feature annotation.</text>
</comment>
<feature type="transmembrane region" description="Helical" evidence="6">
    <location>
        <begin position="192"/>
        <end position="209"/>
    </location>
</feature>
<dbReference type="PANTHER" id="PTHR12677:SF59">
    <property type="entry name" value="GOLGI APPARATUS MEMBRANE PROTEIN TVP38-RELATED"/>
    <property type="match status" value="1"/>
</dbReference>
<dbReference type="GO" id="GO:0005886">
    <property type="term" value="C:plasma membrane"/>
    <property type="evidence" value="ECO:0007669"/>
    <property type="project" value="UniProtKB-SubCell"/>
</dbReference>
<comment type="caution">
    <text evidence="8">The sequence shown here is derived from an EMBL/GenBank/DDBJ whole genome shotgun (WGS) entry which is preliminary data.</text>
</comment>
<dbReference type="Proteomes" id="UP000276128">
    <property type="component" value="Unassembled WGS sequence"/>
</dbReference>
<evidence type="ECO:0000259" key="7">
    <source>
        <dbReference type="Pfam" id="PF09335"/>
    </source>
</evidence>
<feature type="transmembrane region" description="Helical" evidence="6">
    <location>
        <begin position="76"/>
        <end position="102"/>
    </location>
</feature>
<dbReference type="Pfam" id="PF09335">
    <property type="entry name" value="VTT_dom"/>
    <property type="match status" value="1"/>
</dbReference>
<evidence type="ECO:0000256" key="5">
    <source>
        <dbReference type="ARBA" id="ARBA00023136"/>
    </source>
</evidence>
<name>A0A3S0A760_9BACL</name>
<dbReference type="InterPro" id="IPR015414">
    <property type="entry name" value="TMEM64"/>
</dbReference>
<keyword evidence="5 6" id="KW-0472">Membrane</keyword>
<dbReference type="AlphaFoldDB" id="A0A3S0A760"/>
<evidence type="ECO:0000313" key="8">
    <source>
        <dbReference type="EMBL" id="RTE11170.1"/>
    </source>
</evidence>
<dbReference type="InterPro" id="IPR032816">
    <property type="entry name" value="VTT_dom"/>
</dbReference>
<protein>
    <recommendedName>
        <fullName evidence="6">TVP38/TMEM64 family membrane protein</fullName>
    </recommendedName>
</protein>
<feature type="transmembrane region" description="Helical" evidence="6">
    <location>
        <begin position="159"/>
        <end position="180"/>
    </location>
</feature>
<organism evidence="8 9">
    <name type="scientific">Paenibacillus whitsoniae</name>
    <dbReference type="NCBI Taxonomy" id="2496558"/>
    <lineage>
        <taxon>Bacteria</taxon>
        <taxon>Bacillati</taxon>
        <taxon>Bacillota</taxon>
        <taxon>Bacilli</taxon>
        <taxon>Bacillales</taxon>
        <taxon>Paenibacillaceae</taxon>
        <taxon>Paenibacillus</taxon>
    </lineage>
</organism>
<sequence>MARSKPLWLLAGWFAAAALTLLILKWTGVWHQLDLNWVTRWLRDLGPLGGLLYIIAYTLRPLVLFPATPLTLYGGYVFGAFWGTVYDFIGAGAGALLSFYITRRWGRGAFQRILKSKKLLSFDQKAEEKGFMVILYMRLMPFFPFDGISYGAGLSKIRFWDYTWGTMIGIIPGAIVYNVFGASLHDIWSFKFLGAVVMYAVFAIVPLLVRGRMQKRKVRAGE</sequence>
<dbReference type="EMBL" id="RXHU01000012">
    <property type="protein sequence ID" value="RTE11170.1"/>
    <property type="molecule type" value="Genomic_DNA"/>
</dbReference>